<dbReference type="Pfam" id="PF00460">
    <property type="entry name" value="Flg_bb_rod"/>
    <property type="match status" value="1"/>
</dbReference>
<evidence type="ECO:0000259" key="9">
    <source>
        <dbReference type="Pfam" id="PF06429"/>
    </source>
</evidence>
<evidence type="ECO:0000256" key="4">
    <source>
        <dbReference type="ARBA" id="ARBA00016244"/>
    </source>
</evidence>
<proteinExistence type="inferred from homology"/>
<dbReference type="Pfam" id="PF06429">
    <property type="entry name" value="Flg_bbr_C"/>
    <property type="match status" value="1"/>
</dbReference>
<evidence type="ECO:0000256" key="5">
    <source>
        <dbReference type="ARBA" id="ARBA00022525"/>
    </source>
</evidence>
<evidence type="ECO:0000256" key="7">
    <source>
        <dbReference type="RuleBase" id="RU362065"/>
    </source>
</evidence>
<dbReference type="SUPFAM" id="SSF64518">
    <property type="entry name" value="Phase 1 flagellin"/>
    <property type="match status" value="1"/>
</dbReference>
<gene>
    <name evidence="7" type="primary">flgK</name>
    <name evidence="11" type="ORF">DRJ00_06945</name>
</gene>
<evidence type="ECO:0000259" key="8">
    <source>
        <dbReference type="Pfam" id="PF00460"/>
    </source>
</evidence>
<dbReference type="InterPro" id="IPR010930">
    <property type="entry name" value="Flg_bb/hook_C_dom"/>
</dbReference>
<feature type="domain" description="Flagellar hook-associated protein FlgK helical" evidence="10">
    <location>
        <begin position="90"/>
        <end position="311"/>
    </location>
</feature>
<evidence type="ECO:0000256" key="1">
    <source>
        <dbReference type="ARBA" id="ARBA00004365"/>
    </source>
</evidence>
<dbReference type="InterPro" id="IPR002371">
    <property type="entry name" value="FlgK"/>
</dbReference>
<dbReference type="GO" id="GO:0005576">
    <property type="term" value="C:extracellular region"/>
    <property type="evidence" value="ECO:0007669"/>
    <property type="project" value="UniProtKB-SubCell"/>
</dbReference>
<feature type="domain" description="Flagellar basal-body/hook protein C-terminal" evidence="9">
    <location>
        <begin position="498"/>
        <end position="536"/>
    </location>
</feature>
<feature type="domain" description="Flagellar basal body rod protein N-terminal" evidence="8">
    <location>
        <begin position="7"/>
        <end position="36"/>
    </location>
</feature>
<dbReference type="NCBIfam" id="TIGR02492">
    <property type="entry name" value="flgK_ends"/>
    <property type="match status" value="1"/>
</dbReference>
<comment type="subcellular location">
    <subcellularLocation>
        <location evidence="1 7">Bacterial flagellum</location>
    </subcellularLocation>
    <subcellularLocation>
        <location evidence="2 7">Secreted</location>
    </subcellularLocation>
</comment>
<keyword evidence="5 7" id="KW-0964">Secreted</keyword>
<dbReference type="EMBL" id="QMPZ01000120">
    <property type="protein sequence ID" value="RLE08067.1"/>
    <property type="molecule type" value="Genomic_DNA"/>
</dbReference>
<keyword evidence="11" id="KW-0969">Cilium</keyword>
<dbReference type="Pfam" id="PF22638">
    <property type="entry name" value="FlgK_D1"/>
    <property type="match status" value="1"/>
</dbReference>
<comment type="similarity">
    <text evidence="3 7">Belongs to the flagella basal body rod proteins family.</text>
</comment>
<evidence type="ECO:0000256" key="6">
    <source>
        <dbReference type="ARBA" id="ARBA00023143"/>
    </source>
</evidence>
<dbReference type="PRINTS" id="PR01005">
    <property type="entry name" value="FLGHOOKAP1"/>
</dbReference>
<evidence type="ECO:0000313" key="12">
    <source>
        <dbReference type="Proteomes" id="UP000279422"/>
    </source>
</evidence>
<dbReference type="PANTHER" id="PTHR30033:SF1">
    <property type="entry name" value="FLAGELLAR HOOK-ASSOCIATED PROTEIN 1"/>
    <property type="match status" value="1"/>
</dbReference>
<evidence type="ECO:0000313" key="11">
    <source>
        <dbReference type="EMBL" id="RLE08067.1"/>
    </source>
</evidence>
<dbReference type="InterPro" id="IPR001444">
    <property type="entry name" value="Flag_bb_rod_N"/>
</dbReference>
<evidence type="ECO:0000256" key="2">
    <source>
        <dbReference type="ARBA" id="ARBA00004613"/>
    </source>
</evidence>
<dbReference type="PANTHER" id="PTHR30033">
    <property type="entry name" value="FLAGELLAR HOOK-ASSOCIATED PROTEIN 1"/>
    <property type="match status" value="1"/>
</dbReference>
<dbReference type="GO" id="GO:0009424">
    <property type="term" value="C:bacterial-type flagellum hook"/>
    <property type="evidence" value="ECO:0007669"/>
    <property type="project" value="UniProtKB-UniRule"/>
</dbReference>
<sequence>MEALRSLEIGIRAIRAQRQAMHVIGHNVANVNTPGFSRQRAVLAPTLPSGQMGTGVKVETIDRIRDEVIDYYIRKENPTLNRWATKNEILEKIETLFNEPSETGISNIMNSFWDSWQDLANSPEDGAARANVREQARILCEIFRGLYSSLKDFQSHIDTQIQSAVDNVNSLIHQIAELNVEIERVELGGRARANDLRDRRDLLIDKLSELINFSYQEMKDGTVRISVYGQLLVSKGKVAELTAEAGETGFLEVKWKDNKENVLITNGKLKGLLEVRDEVIQELLNSLDELASSLMKEVNELHRQGMGLDGTNQIIGSKELIGNIGIDGSFAINGVSINVVSTDTLDDIVAKINAMTDDSVTPTGVVASKNGNRLVLSPGGANPQTVCITQDPDDIMYKLGILNDFFQGAGAEDMALSEAVEEDLNYIAASRSGAPGDNSNALAISQLKEKLTMENGVSTFSDYYNGMAGKLGIEATEAKTLKENQDLLIRELENRRQSISGVSLDEELTNIVLFQQAYEAAVHFLRTVSDMLDILTTAMIRE</sequence>
<dbReference type="AlphaFoldDB" id="A0A497E2D1"/>
<name>A0A497E2D1_UNCAE</name>
<dbReference type="GO" id="GO:0044780">
    <property type="term" value="P:bacterial-type flagellum assembly"/>
    <property type="evidence" value="ECO:0007669"/>
    <property type="project" value="InterPro"/>
</dbReference>
<comment type="caution">
    <text evidence="11">The sequence shown here is derived from an EMBL/GenBank/DDBJ whole genome shotgun (WGS) entry which is preliminary data.</text>
</comment>
<dbReference type="Proteomes" id="UP000279422">
    <property type="component" value="Unassembled WGS sequence"/>
</dbReference>
<keyword evidence="6 7" id="KW-0975">Bacterial flagellum</keyword>
<reference evidence="11 12" key="1">
    <citation type="submission" date="2018-06" db="EMBL/GenBank/DDBJ databases">
        <title>Extensive metabolic versatility and redundancy in microbially diverse, dynamic hydrothermal sediments.</title>
        <authorList>
            <person name="Dombrowski N."/>
            <person name="Teske A."/>
            <person name="Baker B.J."/>
        </authorList>
    </citation>
    <scope>NUCLEOTIDE SEQUENCE [LARGE SCALE GENOMIC DNA]</scope>
    <source>
        <strain evidence="11">B47_G16</strain>
    </source>
</reference>
<protein>
    <recommendedName>
        <fullName evidence="4 7">Flagellar hook-associated protein 1</fullName>
        <shortName evidence="7">HAP1</shortName>
    </recommendedName>
</protein>
<dbReference type="InterPro" id="IPR053927">
    <property type="entry name" value="FlgK_helical"/>
</dbReference>
<accession>A0A497E2D1</accession>
<keyword evidence="11" id="KW-0966">Cell projection</keyword>
<organism evidence="11 12">
    <name type="scientific">Aerophobetes bacterium</name>
    <dbReference type="NCBI Taxonomy" id="2030807"/>
    <lineage>
        <taxon>Bacteria</taxon>
        <taxon>Candidatus Aerophobota</taxon>
    </lineage>
</organism>
<keyword evidence="11" id="KW-0282">Flagellum</keyword>
<evidence type="ECO:0000259" key="10">
    <source>
        <dbReference type="Pfam" id="PF22638"/>
    </source>
</evidence>
<dbReference type="GO" id="GO:0005198">
    <property type="term" value="F:structural molecule activity"/>
    <property type="evidence" value="ECO:0007669"/>
    <property type="project" value="UniProtKB-UniRule"/>
</dbReference>
<evidence type="ECO:0000256" key="3">
    <source>
        <dbReference type="ARBA" id="ARBA00009677"/>
    </source>
</evidence>